<organism evidence="3 4">
    <name type="scientific">Halapricum desulfuricans</name>
    <dbReference type="NCBI Taxonomy" id="2841257"/>
    <lineage>
        <taxon>Archaea</taxon>
        <taxon>Methanobacteriati</taxon>
        <taxon>Methanobacteriota</taxon>
        <taxon>Stenosarchaea group</taxon>
        <taxon>Halobacteria</taxon>
        <taxon>Halobacteriales</taxon>
        <taxon>Haloarculaceae</taxon>
        <taxon>Halapricum</taxon>
    </lineage>
</organism>
<dbReference type="InterPro" id="IPR013561">
    <property type="entry name" value="FilR1_middle_dom"/>
</dbReference>
<dbReference type="InterPro" id="IPR036388">
    <property type="entry name" value="WH-like_DNA-bd_sf"/>
</dbReference>
<name>A0A897NRY4_9EURY</name>
<dbReference type="Pfam" id="PF25213">
    <property type="entry name" value="HVO_A0261_N"/>
    <property type="match status" value="1"/>
</dbReference>
<dbReference type="CDD" id="cd00090">
    <property type="entry name" value="HTH_ARSR"/>
    <property type="match status" value="1"/>
</dbReference>
<dbReference type="SUPFAM" id="SSF46785">
    <property type="entry name" value="Winged helix' DNA-binding domain"/>
    <property type="match status" value="1"/>
</dbReference>
<proteinExistence type="predicted"/>
<accession>A0A897NRY4</accession>
<dbReference type="Pfam" id="PF08350">
    <property type="entry name" value="FilR1_middle"/>
    <property type="match status" value="1"/>
</dbReference>
<dbReference type="AlphaFoldDB" id="A0A897NRY4"/>
<dbReference type="InterPro" id="IPR011991">
    <property type="entry name" value="ArsR-like_HTH"/>
</dbReference>
<reference evidence="3 4" key="1">
    <citation type="submission" date="2020-11" db="EMBL/GenBank/DDBJ databases">
        <title>Carbohydrate-dependent, anaerobic sulfur respiration: A novel catabolism in halophilic archaea.</title>
        <authorList>
            <person name="Sorokin D.Y."/>
            <person name="Messina E."/>
            <person name="Smedile F."/>
            <person name="La Cono V."/>
            <person name="Hallsworth J.E."/>
            <person name="Yakimov M.M."/>
        </authorList>
    </citation>
    <scope>NUCLEOTIDE SEQUENCE [LARGE SCALE GENOMIC DNA]</scope>
    <source>
        <strain evidence="3 4">HSR-Est</strain>
    </source>
</reference>
<evidence type="ECO:0000313" key="3">
    <source>
        <dbReference type="EMBL" id="QSG13583.1"/>
    </source>
</evidence>
<dbReference type="Proteomes" id="UP000663292">
    <property type="component" value="Chromosome"/>
</dbReference>
<dbReference type="Gene3D" id="1.10.10.10">
    <property type="entry name" value="Winged helix-like DNA-binding domain superfamily/Winged helix DNA-binding domain"/>
    <property type="match status" value="1"/>
</dbReference>
<evidence type="ECO:0000313" key="4">
    <source>
        <dbReference type="Proteomes" id="UP000663292"/>
    </source>
</evidence>
<evidence type="ECO:0000259" key="2">
    <source>
        <dbReference type="Pfam" id="PF25213"/>
    </source>
</evidence>
<evidence type="ECO:0000259" key="1">
    <source>
        <dbReference type="Pfam" id="PF08350"/>
    </source>
</evidence>
<dbReference type="InterPro" id="IPR057527">
    <property type="entry name" value="HVO_A0261-like_N"/>
</dbReference>
<feature type="domain" description="Methanogenesis regulatory protein FilR1 middle" evidence="1">
    <location>
        <begin position="135"/>
        <end position="263"/>
    </location>
</feature>
<protein>
    <submittedName>
        <fullName evidence="3">Transcriptional regulator, contains HTH domain</fullName>
    </submittedName>
</protein>
<keyword evidence="4" id="KW-1185">Reference proteome</keyword>
<dbReference type="EMBL" id="CP064791">
    <property type="protein sequence ID" value="QSG13583.1"/>
    <property type="molecule type" value="Genomic_DNA"/>
</dbReference>
<gene>
    <name evidence="3" type="ORF">HSEST_0020</name>
</gene>
<sequence length="283" mass="31399">MCSQNGEGKRVSPRVQELLNHVARTPVRIEILSILTDGTLDLRDLSDCLESPRTTVRHNLQEMIEANLIEETIDNEFRSTPLGRVVLDALTAFSDHVETALELEPLFSCVPPSEFDFDIRSLSAVTVTEVTRAKPYAPHQRLTALIEDATNVSGYIPTNPLLFNRTDAPIFQAADSDISLYVPEDIADTLQAEHKTKLKNLVQRGPLDIGVLAGAKIDYGVARIDDRVVILGLDEHDKPHVLVETTDETVQKWASKRIDSLRTRASSIVETDNRGMSIAHGQD</sequence>
<dbReference type="InterPro" id="IPR036390">
    <property type="entry name" value="WH_DNA-bd_sf"/>
</dbReference>
<feature type="domain" description="HVO-A0261-like N-terminal" evidence="2">
    <location>
        <begin position="21"/>
        <end position="101"/>
    </location>
</feature>